<reference evidence="1 2" key="1">
    <citation type="submission" date="2020-07" db="EMBL/GenBank/DDBJ databases">
        <title>Sequencing the genomes of 1000 actinobacteria strains.</title>
        <authorList>
            <person name="Klenk H.-P."/>
        </authorList>
    </citation>
    <scope>NUCLEOTIDE SEQUENCE [LARGE SCALE GENOMIC DNA]</scope>
    <source>
        <strain evidence="1 2">DSM 23987</strain>
    </source>
</reference>
<organism evidence="1 2">
    <name type="scientific">Pedococcus badiiscoriae</name>
    <dbReference type="NCBI Taxonomy" id="642776"/>
    <lineage>
        <taxon>Bacteria</taxon>
        <taxon>Bacillati</taxon>
        <taxon>Actinomycetota</taxon>
        <taxon>Actinomycetes</taxon>
        <taxon>Micrococcales</taxon>
        <taxon>Intrasporangiaceae</taxon>
        <taxon>Pedococcus</taxon>
    </lineage>
</organism>
<dbReference type="InterPro" id="IPR012349">
    <property type="entry name" value="Split_barrel_FMN-bd"/>
</dbReference>
<dbReference type="Proteomes" id="UP000573599">
    <property type="component" value="Unassembled WGS sequence"/>
</dbReference>
<gene>
    <name evidence="1" type="ORF">BJ986_002478</name>
</gene>
<dbReference type="AlphaFoldDB" id="A0A852WK51"/>
<protein>
    <submittedName>
        <fullName evidence="1">Deazaflavin-dependent oxidoreductase (Nitroreductase family)</fullName>
    </submittedName>
</protein>
<dbReference type="Gene3D" id="2.30.110.10">
    <property type="entry name" value="Electron Transport, Fmn-binding Protein, Chain A"/>
    <property type="match status" value="1"/>
</dbReference>
<accession>A0A852WK51</accession>
<dbReference type="RefSeq" id="WP_202881246.1">
    <property type="nucleotide sequence ID" value="NZ_JACCAB010000001.1"/>
</dbReference>
<dbReference type="GO" id="GO:0016491">
    <property type="term" value="F:oxidoreductase activity"/>
    <property type="evidence" value="ECO:0007669"/>
    <property type="project" value="InterPro"/>
</dbReference>
<dbReference type="InterPro" id="IPR004378">
    <property type="entry name" value="F420H2_quin_Rdtase"/>
</dbReference>
<name>A0A852WK51_9MICO</name>
<comment type="caution">
    <text evidence="1">The sequence shown here is derived from an EMBL/GenBank/DDBJ whole genome shotgun (WGS) entry which is preliminary data.</text>
</comment>
<keyword evidence="2" id="KW-1185">Reference proteome</keyword>
<evidence type="ECO:0000313" key="2">
    <source>
        <dbReference type="Proteomes" id="UP000573599"/>
    </source>
</evidence>
<proteinExistence type="predicted"/>
<dbReference type="NCBIfam" id="TIGR00026">
    <property type="entry name" value="hi_GC_TIGR00026"/>
    <property type="match status" value="1"/>
</dbReference>
<dbReference type="EMBL" id="JACCAB010000001">
    <property type="protein sequence ID" value="NYG07991.1"/>
    <property type="molecule type" value="Genomic_DNA"/>
</dbReference>
<sequence length="174" mass="19340">MPGTRSQDLKPWLRALFALPNALYDNGFGWLLGHRFLQLTHTGRHSGRRFRVVLEVVRYDRSTGEATVLSGYGRGADWLRNLQARGPAAVDFGRGPAPAAYRVLGLEEAAEVYAAYEWRNLLIAPLVRWTLTVLLGWRYDGSPEARRRMVAELPMVALRPSGAEVPQSSGPPAT</sequence>
<evidence type="ECO:0000313" key="1">
    <source>
        <dbReference type="EMBL" id="NYG07991.1"/>
    </source>
</evidence>